<dbReference type="Gene3D" id="2.40.50.40">
    <property type="match status" value="1"/>
</dbReference>
<feature type="domain" description="Tf2-1-like SH3-like" evidence="2">
    <location>
        <begin position="112"/>
        <end position="142"/>
    </location>
</feature>
<reference evidence="3 4" key="1">
    <citation type="journal article" date="2021" name="Comput. Struct. Biotechnol. J.">
        <title>De novo genome assembly of the potent medicinal plant Rehmannia glutinosa using nanopore technology.</title>
        <authorList>
            <person name="Ma L."/>
            <person name="Dong C."/>
            <person name="Song C."/>
            <person name="Wang X."/>
            <person name="Zheng X."/>
            <person name="Niu Y."/>
            <person name="Chen S."/>
            <person name="Feng W."/>
        </authorList>
    </citation>
    <scope>NUCLEOTIDE SEQUENCE [LARGE SCALE GENOMIC DNA]</scope>
    <source>
        <strain evidence="3">DH-2019</strain>
    </source>
</reference>
<sequence length="215" mass="24984">MCGANPKQWAHWLVFAEYWYNTSYHSAIKMSPFEALYGYKPTPLAIPQDYSVTVSGVEQTVRLQQVIQQQLKHFLTQARDRMKHMADKHRQERSFQVGDWVYLKLKPYRQLVVQRVGEVAYKLQLPLTSRIHPVFHVSLLKKRIGASDSVSADLPVFDAEGKVIMHPISILDRRLVKRNNTGVPQVLIRWAHLPVEEATWEDYYAITQAYPHLTS</sequence>
<dbReference type="InterPro" id="IPR012337">
    <property type="entry name" value="RNaseH-like_sf"/>
</dbReference>
<dbReference type="PANTHER" id="PTHR46148">
    <property type="entry name" value="CHROMO DOMAIN-CONTAINING PROTEIN"/>
    <property type="match status" value="1"/>
</dbReference>
<dbReference type="InterPro" id="IPR023780">
    <property type="entry name" value="Chromo_domain"/>
</dbReference>
<name>A0ABR0XT60_REHGL</name>
<feature type="domain" description="Chromo" evidence="1">
    <location>
        <begin position="169"/>
        <end position="209"/>
    </location>
</feature>
<evidence type="ECO:0000313" key="3">
    <source>
        <dbReference type="EMBL" id="KAK6162149.1"/>
    </source>
</evidence>
<evidence type="ECO:0000313" key="4">
    <source>
        <dbReference type="Proteomes" id="UP001318860"/>
    </source>
</evidence>
<dbReference type="SUPFAM" id="SSF53098">
    <property type="entry name" value="Ribonuclease H-like"/>
    <property type="match status" value="1"/>
</dbReference>
<protein>
    <submittedName>
        <fullName evidence="3">Uncharacterized protein</fullName>
    </submittedName>
</protein>
<dbReference type="Pfam" id="PF00385">
    <property type="entry name" value="Chromo"/>
    <property type="match status" value="1"/>
</dbReference>
<comment type="caution">
    <text evidence="3">The sequence shown here is derived from an EMBL/GenBank/DDBJ whole genome shotgun (WGS) entry which is preliminary data.</text>
</comment>
<dbReference type="Pfam" id="PF24626">
    <property type="entry name" value="SH3_Tf2-1"/>
    <property type="match status" value="1"/>
</dbReference>
<evidence type="ECO:0000259" key="1">
    <source>
        <dbReference type="Pfam" id="PF00385"/>
    </source>
</evidence>
<dbReference type="Gene3D" id="3.30.420.10">
    <property type="entry name" value="Ribonuclease H-like superfamily/Ribonuclease H"/>
    <property type="match status" value="1"/>
</dbReference>
<dbReference type="Proteomes" id="UP001318860">
    <property type="component" value="Unassembled WGS sequence"/>
</dbReference>
<dbReference type="PANTHER" id="PTHR46148:SF52">
    <property type="entry name" value="OS04G0603800 PROTEIN"/>
    <property type="match status" value="1"/>
</dbReference>
<gene>
    <name evidence="3" type="ORF">DH2020_001990</name>
</gene>
<dbReference type="SUPFAM" id="SSF54160">
    <property type="entry name" value="Chromo domain-like"/>
    <property type="match status" value="1"/>
</dbReference>
<keyword evidence="4" id="KW-1185">Reference proteome</keyword>
<dbReference type="InterPro" id="IPR016197">
    <property type="entry name" value="Chromo-like_dom_sf"/>
</dbReference>
<dbReference type="InterPro" id="IPR056924">
    <property type="entry name" value="SH3_Tf2-1"/>
</dbReference>
<dbReference type="InterPro" id="IPR036397">
    <property type="entry name" value="RNaseH_sf"/>
</dbReference>
<organism evidence="3 4">
    <name type="scientific">Rehmannia glutinosa</name>
    <name type="common">Chinese foxglove</name>
    <dbReference type="NCBI Taxonomy" id="99300"/>
    <lineage>
        <taxon>Eukaryota</taxon>
        <taxon>Viridiplantae</taxon>
        <taxon>Streptophyta</taxon>
        <taxon>Embryophyta</taxon>
        <taxon>Tracheophyta</taxon>
        <taxon>Spermatophyta</taxon>
        <taxon>Magnoliopsida</taxon>
        <taxon>eudicotyledons</taxon>
        <taxon>Gunneridae</taxon>
        <taxon>Pentapetalae</taxon>
        <taxon>asterids</taxon>
        <taxon>lamiids</taxon>
        <taxon>Lamiales</taxon>
        <taxon>Orobanchaceae</taxon>
        <taxon>Rehmannieae</taxon>
        <taxon>Rehmannia</taxon>
    </lineage>
</organism>
<dbReference type="EMBL" id="JABTTQ020000002">
    <property type="protein sequence ID" value="KAK6162149.1"/>
    <property type="molecule type" value="Genomic_DNA"/>
</dbReference>
<accession>A0ABR0XT60</accession>
<evidence type="ECO:0000259" key="2">
    <source>
        <dbReference type="Pfam" id="PF24626"/>
    </source>
</evidence>
<proteinExistence type="predicted"/>